<dbReference type="Proteomes" id="UP001206925">
    <property type="component" value="Unassembled WGS sequence"/>
</dbReference>
<dbReference type="InterPro" id="IPR005500">
    <property type="entry name" value="DUF309"/>
</dbReference>
<reference evidence="2" key="1">
    <citation type="submission" date="2022-06" db="EMBL/GenBank/DDBJ databases">
        <title>Uncovering the hologenomic basis of an extraordinary plant invasion.</title>
        <authorList>
            <person name="Bieker V.C."/>
            <person name="Martin M.D."/>
            <person name="Gilbert T."/>
            <person name="Hodgins K."/>
            <person name="Battlay P."/>
            <person name="Petersen B."/>
            <person name="Wilson J."/>
        </authorList>
    </citation>
    <scope>NUCLEOTIDE SEQUENCE</scope>
    <source>
        <strain evidence="2">AA19_3_7</strain>
        <tissue evidence="2">Leaf</tissue>
    </source>
</reference>
<evidence type="ECO:0000256" key="1">
    <source>
        <dbReference type="SAM" id="MobiDB-lite"/>
    </source>
</evidence>
<feature type="compositionally biased region" description="Polar residues" evidence="1">
    <location>
        <begin position="272"/>
        <end position="291"/>
    </location>
</feature>
<dbReference type="PANTHER" id="PTHR34796">
    <property type="entry name" value="EXPRESSED PROTEIN"/>
    <property type="match status" value="1"/>
</dbReference>
<feature type="compositionally biased region" description="Acidic residues" evidence="1">
    <location>
        <begin position="737"/>
        <end position="746"/>
    </location>
</feature>
<feature type="region of interest" description="Disordered" evidence="1">
    <location>
        <begin position="723"/>
        <end position="752"/>
    </location>
</feature>
<dbReference type="AlphaFoldDB" id="A0AAD5GTN9"/>
<comment type="caution">
    <text evidence="2">The sequence shown here is derived from an EMBL/GenBank/DDBJ whole genome shotgun (WGS) entry which is preliminary data.</text>
</comment>
<accession>A0AAD5GTN9</accession>
<gene>
    <name evidence="2" type="ORF">M8C21_025982</name>
</gene>
<dbReference type="Pfam" id="PF03745">
    <property type="entry name" value="DUF309"/>
    <property type="match status" value="1"/>
</dbReference>
<dbReference type="EMBL" id="JAMZMK010001697">
    <property type="protein sequence ID" value="KAI7755112.1"/>
    <property type="molecule type" value="Genomic_DNA"/>
</dbReference>
<organism evidence="2 3">
    <name type="scientific">Ambrosia artemisiifolia</name>
    <name type="common">Common ragweed</name>
    <dbReference type="NCBI Taxonomy" id="4212"/>
    <lineage>
        <taxon>Eukaryota</taxon>
        <taxon>Viridiplantae</taxon>
        <taxon>Streptophyta</taxon>
        <taxon>Embryophyta</taxon>
        <taxon>Tracheophyta</taxon>
        <taxon>Spermatophyta</taxon>
        <taxon>Magnoliopsida</taxon>
        <taxon>eudicotyledons</taxon>
        <taxon>Gunneridae</taxon>
        <taxon>Pentapetalae</taxon>
        <taxon>asterids</taxon>
        <taxon>campanulids</taxon>
        <taxon>Asterales</taxon>
        <taxon>Asteraceae</taxon>
        <taxon>Asteroideae</taxon>
        <taxon>Heliantheae alliance</taxon>
        <taxon>Heliantheae</taxon>
        <taxon>Ambrosia</taxon>
    </lineage>
</organism>
<dbReference type="InterPro" id="IPR023203">
    <property type="entry name" value="TTHA0068_sf"/>
</dbReference>
<dbReference type="SUPFAM" id="SSF140663">
    <property type="entry name" value="TTHA0068-like"/>
    <property type="match status" value="1"/>
</dbReference>
<keyword evidence="3" id="KW-1185">Reference proteome</keyword>
<dbReference type="PANTHER" id="PTHR34796:SF1">
    <property type="entry name" value="EXPRESSED PROTEIN"/>
    <property type="match status" value="1"/>
</dbReference>
<protein>
    <submittedName>
        <fullName evidence="2">Uncharacterized protein</fullName>
    </submittedName>
</protein>
<dbReference type="Gene3D" id="1.10.3450.10">
    <property type="entry name" value="TTHA0068-like"/>
    <property type="match status" value="1"/>
</dbReference>
<evidence type="ECO:0000313" key="2">
    <source>
        <dbReference type="EMBL" id="KAI7755112.1"/>
    </source>
</evidence>
<evidence type="ECO:0000313" key="3">
    <source>
        <dbReference type="Proteomes" id="UP001206925"/>
    </source>
</evidence>
<proteinExistence type="predicted"/>
<name>A0AAD5GTN9_AMBAR</name>
<feature type="region of interest" description="Disordered" evidence="1">
    <location>
        <begin position="270"/>
        <end position="291"/>
    </location>
</feature>
<sequence length="929" mass="104088">MKIVDAGTNFGGGSSNVSQFEKFRETMKSSSINSSSSSSGQILSSAIKTLSNHAAQSSQNQPLMQLIPNTKVVQQPQTHKYTNQSNNLFDDQLRQFHHQLPSNQLVPSRGPMVGTQMDHTQRVQLQLNPSQNHLQLQQVTVASGELISVGRQQQRSNAQAKLSAPVGFKSLGEFPSMAAYREYLFNQIRQMRDTYYSELQKMHNNATRRHTQATTANDTIKFENTITYLEKMMRFLNISTIDLVPKDHNRVCNFMNIIVNYMTYNMKDKPGGSNSQHCEPVHQSPNKPSTQLLYPSQRTTNLETNMVNFNQCFTSRSPQLEQSRMPSSSIDTSFPRQQINLGPKTNGVVIGSGSPTSWFPNAMASNLTPCPVNHQPPVVNQMFNSEKMKQPMHKTNEPTKPKIRAGISPLGSKLVSHYPPSSVNPDSQQTSMLSSKFDANSVLSTQSAATSPFLLSSSSSSPSGMFSLTTVETQKHTKPMDNPCQEPQTFNDAVHQLTQVPKSISSKELSCSLIDISSIEKAADIIPDCIPTNLVGQYKDNNVNNGPRPKKRRELTVTSMSNDQIDLLEWDVYLPEKSITKKPKIEYISLLEEVKDINSKLLETTIHAMLDPSEDNISIHGGYEGIIFKCLFRNVCFPNLLGPHGEISSEKMPEFGILLLVPFDYPASPTRIFRSGQNVLKSEPWGKLYEEMLTRFDLSNRGVCGIMCLGELAKKWDASARAPSASYRFPPGRRSIEEEEEQDDNDSVNGSGSKFTEAVALFNSRDYHGCHDYLEAIWNDSEDPVRSLVHGILQCSVGFHHLFNQNHKGAMMEIGEGLCKLRKLNFDSGPFHRFERDMSAVLDFIYQTQLEFAACNDDMCVAMDQSETSYKLLGGYGAGQHLYWLEMDGSASLYIVFCPDRSVTSDNQPRVRLPILYASQEHLMELEQI</sequence>